<sequence length="425" mass="47706">MADCKENKEETSRPSYVLKVDPPQESPGDSPENSTSEEMESPSTENNTQESPSSSNKPVLAASKFGTSFGSSDSYKSLVKKKRSFTLWPSQLSTVTNNQPTTKVYLQPAKFQNPFAKITDNFLDEKNNTAKENNKTETKEEKNEEKEDTDEKGNDKNEAEEKIKSELKETQNEVKEISEKKLVEETKPTFLMLGTSTKDSVNTTVTPCASEPNFVFGQNLQERVMIANDAENSEKTENEEKKEEKKEESTNENGSTELLFSNASAACRTTSKPGLTLTEAAQELEEANRANKRKYSQITPLTGEEGETNILQINCKFFAFDKASGGWQERGRGTLRLNDRDEESRLVGRTAGTQRLIMNTKIWPGMTAERAAPKSLRLTAMDVQGSIRIFIVQAAPKEVEQLHNLLQQRLKRAQERQPKKLATEH</sequence>
<organism evidence="5 6">
    <name type="scientific">Apis cerana cerana</name>
    <name type="common">Oriental honeybee</name>
    <dbReference type="NCBI Taxonomy" id="94128"/>
    <lineage>
        <taxon>Eukaryota</taxon>
        <taxon>Metazoa</taxon>
        <taxon>Ecdysozoa</taxon>
        <taxon>Arthropoda</taxon>
        <taxon>Hexapoda</taxon>
        <taxon>Insecta</taxon>
        <taxon>Pterygota</taxon>
        <taxon>Neoptera</taxon>
        <taxon>Endopterygota</taxon>
        <taxon>Hymenoptera</taxon>
        <taxon>Apocrita</taxon>
        <taxon>Aculeata</taxon>
        <taxon>Apoidea</taxon>
        <taxon>Anthophila</taxon>
        <taxon>Apidae</taxon>
        <taxon>Apis</taxon>
    </lineage>
</organism>
<dbReference type="GO" id="GO:0006611">
    <property type="term" value="P:protein export from nucleus"/>
    <property type="evidence" value="ECO:0007669"/>
    <property type="project" value="TreeGrafter"/>
</dbReference>
<feature type="compositionally biased region" description="Polar residues" evidence="3">
    <location>
        <begin position="65"/>
        <end position="74"/>
    </location>
</feature>
<feature type="region of interest" description="Disordered" evidence="3">
    <location>
        <begin position="228"/>
        <end position="265"/>
    </location>
</feature>
<dbReference type="InterPro" id="IPR045255">
    <property type="entry name" value="RanBP1-like"/>
</dbReference>
<dbReference type="CDD" id="cd13180">
    <property type="entry name" value="RanBD_RanBP3"/>
    <property type="match status" value="1"/>
</dbReference>
<dbReference type="InterPro" id="IPR000156">
    <property type="entry name" value="Ran_bind_dom"/>
</dbReference>
<evidence type="ECO:0000256" key="2">
    <source>
        <dbReference type="ARBA" id="ARBA00023242"/>
    </source>
</evidence>
<dbReference type="SMART" id="SM00160">
    <property type="entry name" value="RanBD"/>
    <property type="match status" value="1"/>
</dbReference>
<dbReference type="EMBL" id="KZ288266">
    <property type="protein sequence ID" value="PBC30184.1"/>
    <property type="molecule type" value="Genomic_DNA"/>
</dbReference>
<feature type="domain" description="RanBD1" evidence="4">
    <location>
        <begin position="302"/>
        <end position="369"/>
    </location>
</feature>
<dbReference type="AlphaFoldDB" id="A0A2A3EFC4"/>
<feature type="compositionally biased region" description="Basic and acidic residues" evidence="3">
    <location>
        <begin position="123"/>
        <end position="175"/>
    </location>
</feature>
<keyword evidence="6" id="KW-1185">Reference proteome</keyword>
<dbReference type="Gene3D" id="2.30.29.30">
    <property type="entry name" value="Pleckstrin-homology domain (PH domain)/Phosphotyrosine-binding domain (PTB)"/>
    <property type="match status" value="1"/>
</dbReference>
<accession>A0A2A3EFC4</accession>
<reference evidence="5 6" key="1">
    <citation type="submission" date="2014-07" db="EMBL/GenBank/DDBJ databases">
        <title>Genomic and transcriptomic analysis on Apis cerana provide comprehensive insights into honey bee biology.</title>
        <authorList>
            <person name="Diao Q."/>
            <person name="Sun L."/>
            <person name="Zheng H."/>
            <person name="Zheng H."/>
            <person name="Xu S."/>
            <person name="Wang S."/>
            <person name="Zeng Z."/>
            <person name="Hu F."/>
            <person name="Su S."/>
            <person name="Wu J."/>
        </authorList>
    </citation>
    <scope>NUCLEOTIDE SEQUENCE [LARGE SCALE GENOMIC DNA]</scope>
    <source>
        <tissue evidence="5">Pupae without intestine</tissue>
    </source>
</reference>
<dbReference type="STRING" id="94128.A0A2A3EFC4"/>
<keyword evidence="2" id="KW-0539">Nucleus</keyword>
<protein>
    <submittedName>
        <fullName evidence="5">Ran-binding protein</fullName>
    </submittedName>
</protein>
<dbReference type="InterPro" id="IPR011993">
    <property type="entry name" value="PH-like_dom_sf"/>
</dbReference>
<dbReference type="PANTHER" id="PTHR23138:SF142">
    <property type="entry name" value="RAN-BINDING PROTEIN 3B-RELATED"/>
    <property type="match status" value="1"/>
</dbReference>
<evidence type="ECO:0000259" key="4">
    <source>
        <dbReference type="PROSITE" id="PS50196"/>
    </source>
</evidence>
<feature type="compositionally biased region" description="Basic and acidic residues" evidence="3">
    <location>
        <begin position="232"/>
        <end position="249"/>
    </location>
</feature>
<evidence type="ECO:0000313" key="5">
    <source>
        <dbReference type="EMBL" id="PBC30184.1"/>
    </source>
</evidence>
<dbReference type="GO" id="GO:0005634">
    <property type="term" value="C:nucleus"/>
    <property type="evidence" value="ECO:0007669"/>
    <property type="project" value="UniProtKB-SubCell"/>
</dbReference>
<evidence type="ECO:0000256" key="1">
    <source>
        <dbReference type="ARBA" id="ARBA00004123"/>
    </source>
</evidence>
<feature type="compositionally biased region" description="Basic and acidic residues" evidence="3">
    <location>
        <begin position="1"/>
        <end position="12"/>
    </location>
</feature>
<dbReference type="Pfam" id="PF00638">
    <property type="entry name" value="Ran_BP1"/>
    <property type="match status" value="1"/>
</dbReference>
<dbReference type="SUPFAM" id="SSF50729">
    <property type="entry name" value="PH domain-like"/>
    <property type="match status" value="1"/>
</dbReference>
<feature type="region of interest" description="Disordered" evidence="3">
    <location>
        <begin position="1"/>
        <end position="74"/>
    </location>
</feature>
<gene>
    <name evidence="5" type="ORF">APICC_04358</name>
</gene>
<feature type="region of interest" description="Disordered" evidence="3">
    <location>
        <begin position="122"/>
        <end position="175"/>
    </location>
</feature>
<dbReference type="OrthoDB" id="10250354at2759"/>
<evidence type="ECO:0000313" key="6">
    <source>
        <dbReference type="Proteomes" id="UP000242457"/>
    </source>
</evidence>
<name>A0A2A3EFC4_APICC</name>
<dbReference type="PROSITE" id="PS50196">
    <property type="entry name" value="RANBD1"/>
    <property type="match status" value="1"/>
</dbReference>
<comment type="subcellular location">
    <subcellularLocation>
        <location evidence="1">Nucleus</location>
    </subcellularLocation>
</comment>
<dbReference type="Proteomes" id="UP000242457">
    <property type="component" value="Unassembled WGS sequence"/>
</dbReference>
<feature type="compositionally biased region" description="Polar residues" evidence="3">
    <location>
        <begin position="254"/>
        <end position="265"/>
    </location>
</feature>
<proteinExistence type="predicted"/>
<dbReference type="PANTHER" id="PTHR23138">
    <property type="entry name" value="RAN BINDING PROTEIN"/>
    <property type="match status" value="1"/>
</dbReference>
<evidence type="ECO:0000256" key="3">
    <source>
        <dbReference type="SAM" id="MobiDB-lite"/>
    </source>
</evidence>